<gene>
    <name evidence="1" type="ORF">GGQ92_002391</name>
</gene>
<comment type="caution">
    <text evidence="1">The sequence shown here is derived from an EMBL/GenBank/DDBJ whole genome shotgun (WGS) entry which is preliminary data.</text>
</comment>
<evidence type="ECO:0000313" key="2">
    <source>
        <dbReference type="Proteomes" id="UP000572212"/>
    </source>
</evidence>
<name>A0A841RM55_9BACI</name>
<dbReference type="Pfam" id="PF01042">
    <property type="entry name" value="Ribonuc_L-PSP"/>
    <property type="match status" value="1"/>
</dbReference>
<keyword evidence="2" id="KW-1185">Reference proteome</keyword>
<dbReference type="Proteomes" id="UP000572212">
    <property type="component" value="Unassembled WGS sequence"/>
</dbReference>
<proteinExistence type="predicted"/>
<evidence type="ECO:0000313" key="1">
    <source>
        <dbReference type="EMBL" id="MBB6513579.1"/>
    </source>
</evidence>
<dbReference type="CDD" id="cd00448">
    <property type="entry name" value="YjgF_YER057c_UK114_family"/>
    <property type="match status" value="1"/>
</dbReference>
<dbReference type="SUPFAM" id="SSF55298">
    <property type="entry name" value="YjgF-like"/>
    <property type="match status" value="1"/>
</dbReference>
<reference evidence="1 2" key="1">
    <citation type="submission" date="2020-08" db="EMBL/GenBank/DDBJ databases">
        <title>Genomic Encyclopedia of Type Strains, Phase IV (KMG-IV): sequencing the most valuable type-strain genomes for metagenomic binning, comparative biology and taxonomic classification.</title>
        <authorList>
            <person name="Goeker M."/>
        </authorList>
    </citation>
    <scope>NUCLEOTIDE SEQUENCE [LARGE SCALE GENOMIC DNA]</scope>
    <source>
        <strain evidence="1 2">DSM 11805</strain>
    </source>
</reference>
<accession>A0A841RM55</accession>
<organism evidence="1 2">
    <name type="scientific">Gracilibacillus halotolerans</name>
    <dbReference type="NCBI Taxonomy" id="74386"/>
    <lineage>
        <taxon>Bacteria</taxon>
        <taxon>Bacillati</taxon>
        <taxon>Bacillota</taxon>
        <taxon>Bacilli</taxon>
        <taxon>Bacillales</taxon>
        <taxon>Bacillaceae</taxon>
        <taxon>Gracilibacillus</taxon>
    </lineage>
</organism>
<dbReference type="EMBL" id="JACHON010000013">
    <property type="protein sequence ID" value="MBB6513579.1"/>
    <property type="molecule type" value="Genomic_DNA"/>
</dbReference>
<protein>
    <submittedName>
        <fullName evidence="1">Enamine deaminase RidA (YjgF/YER057c/UK114 family)</fullName>
    </submittedName>
</protein>
<dbReference type="Gene3D" id="3.30.1330.40">
    <property type="entry name" value="RutC-like"/>
    <property type="match status" value="1"/>
</dbReference>
<dbReference type="InterPro" id="IPR035959">
    <property type="entry name" value="RutC-like_sf"/>
</dbReference>
<dbReference type="RefSeq" id="WP_184249011.1">
    <property type="nucleotide sequence ID" value="NZ_BAAACU010000005.1"/>
</dbReference>
<dbReference type="PANTHER" id="PTHR43857">
    <property type="entry name" value="BLR7761 PROTEIN"/>
    <property type="match status" value="1"/>
</dbReference>
<dbReference type="AlphaFoldDB" id="A0A841RM55"/>
<sequence length="138" mass="15150">MSVFKMEHKNPEGLFSSKIFTQTITVSGHAKTIYIGGQNAANENGEIVGINDFELQARQVLKNIELALASENADFSHLIKLNIYLLTGCDPRIGLSVFQEYIADLSHPPLITVLFVSGFSRPDVLVEIDGIAAVEMDK</sequence>
<dbReference type="InterPro" id="IPR006175">
    <property type="entry name" value="YjgF/YER057c/UK114"/>
</dbReference>
<dbReference type="PANTHER" id="PTHR43857:SF1">
    <property type="entry name" value="YJGH FAMILY PROTEIN"/>
    <property type="match status" value="1"/>
</dbReference>